<feature type="signal peptide" evidence="1">
    <location>
        <begin position="1"/>
        <end position="22"/>
    </location>
</feature>
<reference evidence="2 3" key="1">
    <citation type="journal article" date="2021" name="MBio">
        <title>Poor Competitiveness of Bradyrhizobium in Pigeon Pea Root Colonization in Indian Soils.</title>
        <authorList>
            <person name="Chalasani D."/>
            <person name="Basu A."/>
            <person name="Pullabhotla S.V.S.R.N."/>
            <person name="Jorrin B."/>
            <person name="Neal A.L."/>
            <person name="Poole P.S."/>
            <person name="Podile A.R."/>
            <person name="Tkacz A."/>
        </authorList>
    </citation>
    <scope>NUCLEOTIDE SEQUENCE [LARGE SCALE GENOMIC DNA]</scope>
    <source>
        <strain evidence="2 3">HU14</strain>
    </source>
</reference>
<dbReference type="PANTHER" id="PTHR43649:SF30">
    <property type="entry name" value="ABC TRANSPORTER SUBSTRATE-BINDING PROTEIN"/>
    <property type="match status" value="1"/>
</dbReference>
<dbReference type="Proteomes" id="UP001196843">
    <property type="component" value="Unassembled WGS sequence"/>
</dbReference>
<keyword evidence="1" id="KW-0732">Signal</keyword>
<dbReference type="EMBL" id="JAEUAW010000001">
    <property type="protein sequence ID" value="MBW9092077.1"/>
    <property type="molecule type" value="Genomic_DNA"/>
</dbReference>
<dbReference type="Pfam" id="PF01547">
    <property type="entry name" value="SBP_bac_1"/>
    <property type="match status" value="1"/>
</dbReference>
<comment type="caution">
    <text evidence="2">The sequence shown here is derived from an EMBL/GenBank/DDBJ whole genome shotgun (WGS) entry which is preliminary data.</text>
</comment>
<gene>
    <name evidence="2" type="ORF">JNB62_00090</name>
</gene>
<dbReference type="RefSeq" id="WP_220298849.1">
    <property type="nucleotide sequence ID" value="NZ_JAEUAW010000001.1"/>
</dbReference>
<dbReference type="SUPFAM" id="SSF53850">
    <property type="entry name" value="Periplasmic binding protein-like II"/>
    <property type="match status" value="1"/>
</dbReference>
<name>A0ABS7HGN8_9MICO</name>
<dbReference type="InterPro" id="IPR006311">
    <property type="entry name" value="TAT_signal"/>
</dbReference>
<protein>
    <submittedName>
        <fullName evidence="2">Extracellular solute-binding protein</fullName>
    </submittedName>
</protein>
<dbReference type="InterPro" id="IPR006059">
    <property type="entry name" value="SBP"/>
</dbReference>
<dbReference type="PROSITE" id="PS51257">
    <property type="entry name" value="PROKAR_LIPOPROTEIN"/>
    <property type="match status" value="1"/>
</dbReference>
<evidence type="ECO:0000313" key="2">
    <source>
        <dbReference type="EMBL" id="MBW9092077.1"/>
    </source>
</evidence>
<dbReference type="Gene3D" id="3.40.190.10">
    <property type="entry name" value="Periplasmic binding protein-like II"/>
    <property type="match status" value="2"/>
</dbReference>
<dbReference type="PANTHER" id="PTHR43649">
    <property type="entry name" value="ARABINOSE-BINDING PROTEIN-RELATED"/>
    <property type="match status" value="1"/>
</dbReference>
<organism evidence="2 3">
    <name type="scientific">Microbacterium jejuense</name>
    <dbReference type="NCBI Taxonomy" id="1263637"/>
    <lineage>
        <taxon>Bacteria</taxon>
        <taxon>Bacillati</taxon>
        <taxon>Actinomycetota</taxon>
        <taxon>Actinomycetes</taxon>
        <taxon>Micrococcales</taxon>
        <taxon>Microbacteriaceae</taxon>
        <taxon>Microbacterium</taxon>
    </lineage>
</organism>
<dbReference type="InterPro" id="IPR050490">
    <property type="entry name" value="Bact_solute-bd_prot1"/>
</dbReference>
<feature type="chain" id="PRO_5047252491" evidence="1">
    <location>
        <begin position="23"/>
        <end position="434"/>
    </location>
</feature>
<keyword evidence="3" id="KW-1185">Reference proteome</keyword>
<evidence type="ECO:0000313" key="3">
    <source>
        <dbReference type="Proteomes" id="UP001196843"/>
    </source>
</evidence>
<sequence>MFSKKRAFMATAAAAGAALVLAGCAGGSGSASPDATPTLDPDEKVTLNMSFWGNDVRADLYNQVIDAFEEQYPNITVNTSFLDFPSYWEKRQTEAAGGGLPDVMQFDYSYLRQYSENGLLLDLNPYLGNIIETDPLPQNILDIGVVNDQTTAIPTSTNAWGLFTNPKLLETVGVDDFEGGTWEDYTDWMSEVTDAGAGSIYGGTDYTGRIQNFEVQQRAKGEDLFTEDGEPNFTEKDLKAFWEQGQDIRDGIGIPQQTLEEIKPLSGFDAGKTASELTWDNFGAGYLANLGEGYTELNLVAPPITEEGAKDLYLKPSMLEAVSAKTKHPEAAATLVNFLINSPESGEIFGTNRGLPASETALEAANLDPIAQQIKDYEASITDRLGDAPPVPINGYGTLEQKFLEIGQELGYGTISVDDAVSQFFSEMDTVINQ</sequence>
<accession>A0ABS7HGN8</accession>
<proteinExistence type="predicted"/>
<dbReference type="PROSITE" id="PS51318">
    <property type="entry name" value="TAT"/>
    <property type="match status" value="1"/>
</dbReference>
<evidence type="ECO:0000256" key="1">
    <source>
        <dbReference type="SAM" id="SignalP"/>
    </source>
</evidence>